<name>A0A1S9P7F3_9SPHI</name>
<dbReference type="STRING" id="1792845.BC343_18055"/>
<dbReference type="GO" id="GO:0016020">
    <property type="term" value="C:membrane"/>
    <property type="evidence" value="ECO:0007669"/>
    <property type="project" value="UniProtKB-SubCell"/>
</dbReference>
<dbReference type="PANTHER" id="PTHR33209">
    <property type="entry name" value="PROTEASE 4"/>
    <property type="match status" value="1"/>
</dbReference>
<evidence type="ECO:0000256" key="2">
    <source>
        <dbReference type="ARBA" id="ARBA00008683"/>
    </source>
</evidence>
<feature type="active site" description="Proton donor/acceptor" evidence="7">
    <location>
        <position position="195"/>
    </location>
</feature>
<dbReference type="AlphaFoldDB" id="A0A1S9P7F3"/>
<comment type="similarity">
    <text evidence="2">Belongs to the peptidase S49 family.</text>
</comment>
<evidence type="ECO:0000313" key="11">
    <source>
        <dbReference type="Proteomes" id="UP000189739"/>
    </source>
</evidence>
<feature type="active site" description="Nucleophile" evidence="7">
    <location>
        <position position="399"/>
    </location>
</feature>
<comment type="subcellular location">
    <subcellularLocation>
        <location evidence="1">Membrane</location>
    </subcellularLocation>
</comment>
<organism evidence="10 11">
    <name type="scientific">Mucilaginibacter pedocola</name>
    <dbReference type="NCBI Taxonomy" id="1792845"/>
    <lineage>
        <taxon>Bacteria</taxon>
        <taxon>Pseudomonadati</taxon>
        <taxon>Bacteroidota</taxon>
        <taxon>Sphingobacteriia</taxon>
        <taxon>Sphingobacteriales</taxon>
        <taxon>Sphingobacteriaceae</taxon>
        <taxon>Mucilaginibacter</taxon>
    </lineage>
</organism>
<evidence type="ECO:0000313" key="10">
    <source>
        <dbReference type="EMBL" id="OOQ56882.1"/>
    </source>
</evidence>
<evidence type="ECO:0000259" key="9">
    <source>
        <dbReference type="Pfam" id="PF01343"/>
    </source>
</evidence>
<dbReference type="GO" id="GO:0006465">
    <property type="term" value="P:signal peptide processing"/>
    <property type="evidence" value="ECO:0007669"/>
    <property type="project" value="InterPro"/>
</dbReference>
<keyword evidence="8" id="KW-0812">Transmembrane</keyword>
<dbReference type="InterPro" id="IPR047272">
    <property type="entry name" value="S49_SppA_C"/>
</dbReference>
<proteinExistence type="inferred from homology"/>
<dbReference type="RefSeq" id="WP_078351298.1">
    <property type="nucleotide sequence ID" value="NZ_MBTF01000038.1"/>
</dbReference>
<dbReference type="CDD" id="cd07018">
    <property type="entry name" value="S49_SppA_67K_type"/>
    <property type="match status" value="1"/>
</dbReference>
<evidence type="ECO:0000256" key="4">
    <source>
        <dbReference type="ARBA" id="ARBA00022801"/>
    </source>
</evidence>
<dbReference type="CDD" id="cd07023">
    <property type="entry name" value="S49_Sppa_N_C"/>
    <property type="match status" value="1"/>
</dbReference>
<keyword evidence="4" id="KW-0378">Hydrolase</keyword>
<dbReference type="PANTHER" id="PTHR33209:SF1">
    <property type="entry name" value="PEPTIDASE S49 DOMAIN-CONTAINING PROTEIN"/>
    <property type="match status" value="1"/>
</dbReference>
<dbReference type="Pfam" id="PF01343">
    <property type="entry name" value="Peptidase_S49"/>
    <property type="match status" value="2"/>
</dbReference>
<evidence type="ECO:0000256" key="6">
    <source>
        <dbReference type="ARBA" id="ARBA00023136"/>
    </source>
</evidence>
<feature type="domain" description="Peptidase S49" evidence="9">
    <location>
        <begin position="127"/>
        <end position="280"/>
    </location>
</feature>
<dbReference type="NCBIfam" id="TIGR00705">
    <property type="entry name" value="SppA_67K"/>
    <property type="match status" value="1"/>
</dbReference>
<feature type="domain" description="Peptidase S49" evidence="9">
    <location>
        <begin position="383"/>
        <end position="534"/>
    </location>
</feature>
<dbReference type="Gene3D" id="6.20.330.10">
    <property type="match status" value="1"/>
</dbReference>
<keyword evidence="5" id="KW-0720">Serine protease</keyword>
<dbReference type="InterPro" id="IPR029045">
    <property type="entry name" value="ClpP/crotonase-like_dom_sf"/>
</dbReference>
<dbReference type="PIRSF" id="PIRSF001217">
    <property type="entry name" value="Protease_4_SppA"/>
    <property type="match status" value="1"/>
</dbReference>
<dbReference type="InterPro" id="IPR047217">
    <property type="entry name" value="S49_SppA_67K_type_N"/>
</dbReference>
<gene>
    <name evidence="10" type="ORF">BC343_18055</name>
</gene>
<dbReference type="GO" id="GO:0008236">
    <property type="term" value="F:serine-type peptidase activity"/>
    <property type="evidence" value="ECO:0007669"/>
    <property type="project" value="UniProtKB-KW"/>
</dbReference>
<evidence type="ECO:0000256" key="1">
    <source>
        <dbReference type="ARBA" id="ARBA00004370"/>
    </source>
</evidence>
<accession>A0A1S9P7F3</accession>
<dbReference type="OrthoDB" id="9764363at2"/>
<dbReference type="InterPro" id="IPR004635">
    <property type="entry name" value="Pept_S49_SppA"/>
</dbReference>
<dbReference type="SUPFAM" id="SSF52096">
    <property type="entry name" value="ClpP/crotonase"/>
    <property type="match status" value="2"/>
</dbReference>
<evidence type="ECO:0000256" key="3">
    <source>
        <dbReference type="ARBA" id="ARBA00022670"/>
    </source>
</evidence>
<dbReference type="InterPro" id="IPR004634">
    <property type="entry name" value="Pept_S49_pIV"/>
</dbReference>
<evidence type="ECO:0000256" key="8">
    <source>
        <dbReference type="SAM" id="Phobius"/>
    </source>
</evidence>
<dbReference type="EMBL" id="MBTF01000038">
    <property type="protein sequence ID" value="OOQ56882.1"/>
    <property type="molecule type" value="Genomic_DNA"/>
</dbReference>
<dbReference type="Gene3D" id="3.90.226.10">
    <property type="entry name" value="2-enoyl-CoA Hydratase, Chain A, domain 1"/>
    <property type="match status" value="2"/>
</dbReference>
<protein>
    <submittedName>
        <fullName evidence="10">Signal peptide peptidase SppA</fullName>
    </submittedName>
</protein>
<dbReference type="InterPro" id="IPR002142">
    <property type="entry name" value="Peptidase_S49"/>
</dbReference>
<dbReference type="Proteomes" id="UP000189739">
    <property type="component" value="Unassembled WGS sequence"/>
</dbReference>
<keyword evidence="8" id="KW-1133">Transmembrane helix</keyword>
<evidence type="ECO:0000256" key="5">
    <source>
        <dbReference type="ARBA" id="ARBA00022825"/>
    </source>
</evidence>
<keyword evidence="3" id="KW-0645">Protease</keyword>
<reference evidence="10 11" key="1">
    <citation type="submission" date="2016-07" db="EMBL/GenBank/DDBJ databases">
        <title>Genomic analysis of zinc-resistant bacterium Mucilaginibacter pedocola TBZ30.</title>
        <authorList>
            <person name="Huang J."/>
            <person name="Tang J."/>
        </authorList>
    </citation>
    <scope>NUCLEOTIDE SEQUENCE [LARGE SCALE GENOMIC DNA]</scope>
    <source>
        <strain evidence="10 11">TBZ30</strain>
    </source>
</reference>
<sequence>MKQFFKFVLASFVGFILSGIFLLVVFALLVGVIISSAGSDNGPAVDSNSILYMKIDYPITERTAVKPFRGLSFLGLDEDKSVGLNDLLAGIRKAKTDSHIKGIFLDESYMMQGQATTEELRNALIDFKKSGKFIVAYSEIYTQGFYYLASVADKIYINPKGIIEFKGFSSDVTFLKGALDKLGIEAQIIKVGTYKSAVEPYFLTKMSDANREQVTSYLGSMYDHFLTGISASRHINKDSLFNYANNGLIQEPEDALKYKLIDGLKYKDEILSDLKGRTDVKEKDNLKSVEVADYIKSASDDEDSTDKDAEKNSSSKNRIAVIYATGEISGGDGDDNSIGSERISRAIRKARTDDKVKAVVLRVNSPGGSSMASDVIWREVSLTKKVKPIIVSMGDVAASGGYYIACAADSIYAEPNTITGSIGIFAVLPNMQKFFNDKLGITFDGVKTGKYADLGDVSRPLTPEERALLQKSINRGYDTFTKAVADGRKKTQAYINSIGQGRVWTGEQALKNGLVDKLGNMSDAIESAAKKAGIKEYRLVNYPEQKSPFSKLSQGLSAEVKAHFIKAELGENYKYYEQIKGVTQLMRTPQARLPYTVEIK</sequence>
<evidence type="ECO:0000256" key="7">
    <source>
        <dbReference type="PIRSR" id="PIRSR001217-1"/>
    </source>
</evidence>
<keyword evidence="6 8" id="KW-0472">Membrane</keyword>
<feature type="transmembrane region" description="Helical" evidence="8">
    <location>
        <begin position="7"/>
        <end position="34"/>
    </location>
</feature>
<comment type="caution">
    <text evidence="10">The sequence shown here is derived from an EMBL/GenBank/DDBJ whole genome shotgun (WGS) entry which is preliminary data.</text>
</comment>
<dbReference type="NCBIfam" id="TIGR00706">
    <property type="entry name" value="SppA_dom"/>
    <property type="match status" value="1"/>
</dbReference>
<keyword evidence="11" id="KW-1185">Reference proteome</keyword>